<evidence type="ECO:0000259" key="8">
    <source>
        <dbReference type="Pfam" id="PF00884"/>
    </source>
</evidence>
<gene>
    <name evidence="9" type="ORF">J8H85_08465</name>
</gene>
<dbReference type="InterPro" id="IPR024607">
    <property type="entry name" value="Sulfatase_CS"/>
</dbReference>
<dbReference type="SUPFAM" id="SSF53649">
    <property type="entry name" value="Alkaline phosphatase-like"/>
    <property type="match status" value="1"/>
</dbReference>
<dbReference type="EMBL" id="JAGJCB010000006">
    <property type="protein sequence ID" value="MBP0903861.1"/>
    <property type="molecule type" value="Genomic_DNA"/>
</dbReference>
<evidence type="ECO:0000256" key="5">
    <source>
        <dbReference type="ARBA" id="ARBA00022801"/>
    </source>
</evidence>
<reference evidence="9 10" key="1">
    <citation type="submission" date="2021-04" db="EMBL/GenBank/DDBJ databases">
        <title>Mariniflexile gromovii gen. nov., sp. nov., a gliding bacterium isolated from the sea urchin Strongylocentrotus intermedius.</title>
        <authorList>
            <person name="Ko S."/>
            <person name="Le V."/>
            <person name="Ahn C.-Y."/>
            <person name="Oh H.-M."/>
        </authorList>
    </citation>
    <scope>NUCLEOTIDE SEQUENCE [LARGE SCALE GENOMIC DNA]</scope>
    <source>
        <strain evidence="9 10">KCTC 12570</strain>
    </source>
</reference>
<comment type="similarity">
    <text evidence="2">Belongs to the sulfatase family.</text>
</comment>
<dbReference type="RefSeq" id="WP_209654541.1">
    <property type="nucleotide sequence ID" value="NZ_JAGJCB010000006.1"/>
</dbReference>
<sequence length="480" mass="54295">MKYSVLLMFVLLLFSCHAKKEVAKKNVLIICIDDLRPELNAFGATYIKSPNIDQLVALGVSFNQHYVNSPSCGPSRYTFLTGQYGVQYRGDSNEALFSRAEEMDSGGEKIAPSMPEWFKKNGYTTVSVGKVSHHPGGRGGKDWNNDSVIEMPNAWDKHLMPVAEWETPRGAMHGLSYGKTRDSNDRDVFETVDGLDTSYPDGWIAEEGLRQLETLASSKKPFFLAIGLIKPHLPFGVPKKYLDLYDNVTFPSIPHPEKPEGITTWHNSNEFMNYNRWGKDPREDGDFALELRKYYAACVSYADKHVGDILKKLKETGADKNTIVVLWGDHGWHLGEHAIWGKHSLFEESLRSPLIICNPEMTRKGEKIDDIVESLDVFPTLSDMCQLPKPEFVNGNSLYPLMKSKETKKRAAVAYTAEATTIRTDKYRFTQHKNGAVELYDHIHDGEETKNIANQNPEIVKELKQLLNDKLGGEAFNWNK</sequence>
<organism evidence="9 10">
    <name type="scientific">Mariniflexile gromovii</name>
    <dbReference type="NCBI Taxonomy" id="362523"/>
    <lineage>
        <taxon>Bacteria</taxon>
        <taxon>Pseudomonadati</taxon>
        <taxon>Bacteroidota</taxon>
        <taxon>Flavobacteriia</taxon>
        <taxon>Flavobacteriales</taxon>
        <taxon>Flavobacteriaceae</taxon>
        <taxon>Mariniflexile</taxon>
    </lineage>
</organism>
<dbReference type="Pfam" id="PF00884">
    <property type="entry name" value="Sulfatase"/>
    <property type="match status" value="1"/>
</dbReference>
<proteinExistence type="inferred from homology"/>
<dbReference type="Proteomes" id="UP000670776">
    <property type="component" value="Unassembled WGS sequence"/>
</dbReference>
<dbReference type="PANTHER" id="PTHR45953:SF1">
    <property type="entry name" value="IDURONATE 2-SULFATASE"/>
    <property type="match status" value="1"/>
</dbReference>
<feature type="domain" description="Sulfatase N-terminal" evidence="8">
    <location>
        <begin position="25"/>
        <end position="384"/>
    </location>
</feature>
<dbReference type="InterPro" id="IPR017850">
    <property type="entry name" value="Alkaline_phosphatase_core_sf"/>
</dbReference>
<accession>A0ABS4BTG9</accession>
<feature type="chain" id="PRO_5045875007" evidence="7">
    <location>
        <begin position="19"/>
        <end position="480"/>
    </location>
</feature>
<keyword evidence="4 7" id="KW-0732">Signal</keyword>
<evidence type="ECO:0000256" key="1">
    <source>
        <dbReference type="ARBA" id="ARBA00001913"/>
    </source>
</evidence>
<keyword evidence="3" id="KW-0479">Metal-binding</keyword>
<dbReference type="Gene3D" id="3.40.720.10">
    <property type="entry name" value="Alkaline Phosphatase, subunit A"/>
    <property type="match status" value="1"/>
</dbReference>
<evidence type="ECO:0000256" key="6">
    <source>
        <dbReference type="ARBA" id="ARBA00022837"/>
    </source>
</evidence>
<evidence type="ECO:0000256" key="4">
    <source>
        <dbReference type="ARBA" id="ARBA00022729"/>
    </source>
</evidence>
<keyword evidence="10" id="KW-1185">Reference proteome</keyword>
<name>A0ABS4BTG9_9FLAO</name>
<dbReference type="PROSITE" id="PS51257">
    <property type="entry name" value="PROKAR_LIPOPROTEIN"/>
    <property type="match status" value="1"/>
</dbReference>
<keyword evidence="6" id="KW-0106">Calcium</keyword>
<comment type="caution">
    <text evidence="9">The sequence shown here is derived from an EMBL/GenBank/DDBJ whole genome shotgun (WGS) entry which is preliminary data.</text>
</comment>
<evidence type="ECO:0000256" key="2">
    <source>
        <dbReference type="ARBA" id="ARBA00008779"/>
    </source>
</evidence>
<keyword evidence="5" id="KW-0378">Hydrolase</keyword>
<evidence type="ECO:0000256" key="7">
    <source>
        <dbReference type="SAM" id="SignalP"/>
    </source>
</evidence>
<evidence type="ECO:0000313" key="10">
    <source>
        <dbReference type="Proteomes" id="UP000670776"/>
    </source>
</evidence>
<dbReference type="InterPro" id="IPR035874">
    <property type="entry name" value="IDS"/>
</dbReference>
<dbReference type="PANTHER" id="PTHR45953">
    <property type="entry name" value="IDURONATE 2-SULFATASE"/>
    <property type="match status" value="1"/>
</dbReference>
<comment type="cofactor">
    <cofactor evidence="1">
        <name>Ca(2+)</name>
        <dbReference type="ChEBI" id="CHEBI:29108"/>
    </cofactor>
</comment>
<evidence type="ECO:0000313" key="9">
    <source>
        <dbReference type="EMBL" id="MBP0903861.1"/>
    </source>
</evidence>
<protein>
    <submittedName>
        <fullName evidence="9">Sulfatase</fullName>
    </submittedName>
</protein>
<feature type="signal peptide" evidence="7">
    <location>
        <begin position="1"/>
        <end position="18"/>
    </location>
</feature>
<dbReference type="PROSITE" id="PS00523">
    <property type="entry name" value="SULFATASE_1"/>
    <property type="match status" value="1"/>
</dbReference>
<dbReference type="InterPro" id="IPR000917">
    <property type="entry name" value="Sulfatase_N"/>
</dbReference>
<dbReference type="CDD" id="cd16030">
    <property type="entry name" value="iduronate-2-sulfatase"/>
    <property type="match status" value="1"/>
</dbReference>
<evidence type="ECO:0000256" key="3">
    <source>
        <dbReference type="ARBA" id="ARBA00022723"/>
    </source>
</evidence>